<gene>
    <name evidence="2" type="ORF">GCM10010492_55980</name>
</gene>
<organism evidence="2 3">
    <name type="scientific">Saccharothrix mutabilis subsp. mutabilis</name>
    <dbReference type="NCBI Taxonomy" id="66855"/>
    <lineage>
        <taxon>Bacteria</taxon>
        <taxon>Bacillati</taxon>
        <taxon>Actinomycetota</taxon>
        <taxon>Actinomycetes</taxon>
        <taxon>Pseudonocardiales</taxon>
        <taxon>Pseudonocardiaceae</taxon>
        <taxon>Saccharothrix</taxon>
    </lineage>
</organism>
<accession>A0ABP3E0L4</accession>
<feature type="signal peptide" evidence="1">
    <location>
        <begin position="1"/>
        <end position="21"/>
    </location>
</feature>
<dbReference type="RefSeq" id="WP_343936912.1">
    <property type="nucleotide sequence ID" value="NZ_BAAABU010000016.1"/>
</dbReference>
<dbReference type="EMBL" id="BAAABU010000016">
    <property type="protein sequence ID" value="GAA0248842.1"/>
    <property type="molecule type" value="Genomic_DNA"/>
</dbReference>
<protein>
    <recommendedName>
        <fullName evidence="4">Secreted protein</fullName>
    </recommendedName>
</protein>
<evidence type="ECO:0000313" key="3">
    <source>
        <dbReference type="Proteomes" id="UP001500416"/>
    </source>
</evidence>
<feature type="chain" id="PRO_5046452765" description="Secreted protein" evidence="1">
    <location>
        <begin position="22"/>
        <end position="68"/>
    </location>
</feature>
<evidence type="ECO:0008006" key="4">
    <source>
        <dbReference type="Google" id="ProtNLM"/>
    </source>
</evidence>
<reference evidence="3" key="1">
    <citation type="journal article" date="2019" name="Int. J. Syst. Evol. Microbiol.">
        <title>The Global Catalogue of Microorganisms (GCM) 10K type strain sequencing project: providing services to taxonomists for standard genome sequencing and annotation.</title>
        <authorList>
            <consortium name="The Broad Institute Genomics Platform"/>
            <consortium name="The Broad Institute Genome Sequencing Center for Infectious Disease"/>
            <person name="Wu L."/>
            <person name="Ma J."/>
        </authorList>
    </citation>
    <scope>NUCLEOTIDE SEQUENCE [LARGE SCALE GENOMIC DNA]</scope>
    <source>
        <strain evidence="3">JCM 3380</strain>
    </source>
</reference>
<proteinExistence type="predicted"/>
<name>A0ABP3E0L4_9PSEU</name>
<evidence type="ECO:0000313" key="2">
    <source>
        <dbReference type="EMBL" id="GAA0248842.1"/>
    </source>
</evidence>
<keyword evidence="1" id="KW-0732">Signal</keyword>
<comment type="caution">
    <text evidence="2">The sequence shown here is derived from an EMBL/GenBank/DDBJ whole genome shotgun (WGS) entry which is preliminary data.</text>
</comment>
<sequence>MRVVPATLAAALITLAAPAAAEATNWITVGPYPSKETCQPDKERYHQIYPAWGCYESGGGWYFQYNKV</sequence>
<dbReference type="Proteomes" id="UP001500416">
    <property type="component" value="Unassembled WGS sequence"/>
</dbReference>
<evidence type="ECO:0000256" key="1">
    <source>
        <dbReference type="SAM" id="SignalP"/>
    </source>
</evidence>
<keyword evidence="3" id="KW-1185">Reference proteome</keyword>